<dbReference type="SFLD" id="SFLDS00029">
    <property type="entry name" value="Radical_SAM"/>
    <property type="match status" value="1"/>
</dbReference>
<dbReference type="PANTHER" id="PTHR11228:SF7">
    <property type="entry name" value="PQQA PEPTIDE CYCLASE"/>
    <property type="match status" value="1"/>
</dbReference>
<evidence type="ECO:0000256" key="2">
    <source>
        <dbReference type="ARBA" id="ARBA00022691"/>
    </source>
</evidence>
<reference evidence="7" key="1">
    <citation type="submission" date="2019-02" db="EMBL/GenBank/DDBJ databases">
        <authorList>
            <person name="Gruber-Vodicka R. H."/>
            <person name="Seah K. B. B."/>
        </authorList>
    </citation>
    <scope>NUCLEOTIDE SEQUENCE</scope>
    <source>
        <strain evidence="7">BECK_M7</strain>
    </source>
</reference>
<keyword evidence="5" id="KW-0411">Iron-sulfur</keyword>
<accession>A0A450U7R3</accession>
<evidence type="ECO:0000313" key="7">
    <source>
        <dbReference type="EMBL" id="VFJ87807.1"/>
    </source>
</evidence>
<evidence type="ECO:0000256" key="1">
    <source>
        <dbReference type="ARBA" id="ARBA00001966"/>
    </source>
</evidence>
<evidence type="ECO:0000256" key="4">
    <source>
        <dbReference type="ARBA" id="ARBA00023004"/>
    </source>
</evidence>
<evidence type="ECO:0000256" key="5">
    <source>
        <dbReference type="ARBA" id="ARBA00023014"/>
    </source>
</evidence>
<dbReference type="AlphaFoldDB" id="A0A450U7R3"/>
<evidence type="ECO:0000256" key="3">
    <source>
        <dbReference type="ARBA" id="ARBA00022723"/>
    </source>
</evidence>
<keyword evidence="2" id="KW-0949">S-adenosyl-L-methionine</keyword>
<dbReference type="CDD" id="cd01335">
    <property type="entry name" value="Radical_SAM"/>
    <property type="match status" value="1"/>
</dbReference>
<dbReference type="Gene3D" id="3.20.20.70">
    <property type="entry name" value="Aldolase class I"/>
    <property type="match status" value="1"/>
</dbReference>
<dbReference type="InterPro" id="IPR058240">
    <property type="entry name" value="rSAM_sf"/>
</dbReference>
<keyword evidence="4" id="KW-0408">Iron</keyword>
<dbReference type="GO" id="GO:0046872">
    <property type="term" value="F:metal ion binding"/>
    <property type="evidence" value="ECO:0007669"/>
    <property type="project" value="UniProtKB-KW"/>
</dbReference>
<proteinExistence type="predicted"/>
<sequence length="321" mass="36392">MRNVRLALKLTYRCPGHCQYCACRKTLWKNRGGLDMSVELLQWICDQLQGDQNQPFEEIHLTGGEVTALEVFPEIARRLTKTGLPLGVTTSGWTRKRGSWEALLSEIPFRKFYVSLDHPDQESNDTVRGKGSWKRALRAIQDGTRIRDQFGYPEVTVISVAHHRNIRKLPKLWFFLKSLHVDRWMPAYLEATENYKNLALTDEDLDWLDSVRAHSPLFSQALGQAFNAEFVPRSLITTGEWPEDRVPKGCSTLGRLLIIHPNGDIYGCYGSEHAAVPTTGRALGKPLSLNKLLATARAVSDVCAKCPEPLQQSNLLRWSHE</sequence>
<gene>
    <name evidence="7" type="ORF">BECKLFY1418B_GA0070995_10084</name>
</gene>
<protein>
    <submittedName>
        <fullName evidence="7">Radical SAM superfamily enzyme, MoaA/NifB/PqqE/SkfB family</fullName>
    </submittedName>
</protein>
<dbReference type="PANTHER" id="PTHR11228">
    <property type="entry name" value="RADICAL SAM DOMAIN PROTEIN"/>
    <property type="match status" value="1"/>
</dbReference>
<organism evidence="7">
    <name type="scientific">Candidatus Kentrum sp. LFY</name>
    <dbReference type="NCBI Taxonomy" id="2126342"/>
    <lineage>
        <taxon>Bacteria</taxon>
        <taxon>Pseudomonadati</taxon>
        <taxon>Pseudomonadota</taxon>
        <taxon>Gammaproteobacteria</taxon>
        <taxon>Candidatus Kentrum</taxon>
    </lineage>
</organism>
<dbReference type="Pfam" id="PF04055">
    <property type="entry name" value="Radical_SAM"/>
    <property type="match status" value="1"/>
</dbReference>
<comment type="cofactor">
    <cofactor evidence="1">
        <name>[4Fe-4S] cluster</name>
        <dbReference type="ChEBI" id="CHEBI:49883"/>
    </cofactor>
</comment>
<dbReference type="InterPro" id="IPR050377">
    <property type="entry name" value="Radical_SAM_PqqE_MftC-like"/>
</dbReference>
<dbReference type="PROSITE" id="PS51918">
    <property type="entry name" value="RADICAL_SAM"/>
    <property type="match status" value="1"/>
</dbReference>
<dbReference type="SUPFAM" id="SSF102114">
    <property type="entry name" value="Radical SAM enzymes"/>
    <property type="match status" value="1"/>
</dbReference>
<dbReference type="InterPro" id="IPR007197">
    <property type="entry name" value="rSAM"/>
</dbReference>
<dbReference type="GO" id="GO:0003824">
    <property type="term" value="F:catalytic activity"/>
    <property type="evidence" value="ECO:0007669"/>
    <property type="project" value="InterPro"/>
</dbReference>
<dbReference type="InterPro" id="IPR013785">
    <property type="entry name" value="Aldolase_TIM"/>
</dbReference>
<name>A0A450U7R3_9GAMM</name>
<dbReference type="EMBL" id="CAADFF010000008">
    <property type="protein sequence ID" value="VFJ87807.1"/>
    <property type="molecule type" value="Genomic_DNA"/>
</dbReference>
<feature type="domain" description="Radical SAM core" evidence="6">
    <location>
        <begin position="1"/>
        <end position="221"/>
    </location>
</feature>
<dbReference type="SFLD" id="SFLDG01067">
    <property type="entry name" value="SPASM/twitch_domain_containing"/>
    <property type="match status" value="1"/>
</dbReference>
<dbReference type="GO" id="GO:0051536">
    <property type="term" value="F:iron-sulfur cluster binding"/>
    <property type="evidence" value="ECO:0007669"/>
    <property type="project" value="UniProtKB-KW"/>
</dbReference>
<keyword evidence="3" id="KW-0479">Metal-binding</keyword>
<evidence type="ECO:0000259" key="6">
    <source>
        <dbReference type="PROSITE" id="PS51918"/>
    </source>
</evidence>